<proteinExistence type="predicted"/>
<sequence length="90" mass="9796">MEDSLTRFCTSNLTGQVCPIGMNRLLNSWNGHRIPGAPRKITADLLPDAMVAADMYDSDMGSSLTRMSSFGSDPFLSEIDKMRAEQGPVA</sequence>
<accession>A0ABQ8L8T2</accession>
<organism evidence="1 2">
    <name type="scientific">Labeo rohita</name>
    <name type="common">Indian major carp</name>
    <name type="synonym">Cyprinus rohita</name>
    <dbReference type="NCBI Taxonomy" id="84645"/>
    <lineage>
        <taxon>Eukaryota</taxon>
        <taxon>Metazoa</taxon>
        <taxon>Chordata</taxon>
        <taxon>Craniata</taxon>
        <taxon>Vertebrata</taxon>
        <taxon>Euteleostomi</taxon>
        <taxon>Actinopterygii</taxon>
        <taxon>Neopterygii</taxon>
        <taxon>Teleostei</taxon>
        <taxon>Ostariophysi</taxon>
        <taxon>Cypriniformes</taxon>
        <taxon>Cyprinidae</taxon>
        <taxon>Labeoninae</taxon>
        <taxon>Labeonini</taxon>
        <taxon>Labeo</taxon>
    </lineage>
</organism>
<evidence type="ECO:0000313" key="1">
    <source>
        <dbReference type="EMBL" id="KAI2646621.1"/>
    </source>
</evidence>
<reference evidence="1 2" key="1">
    <citation type="submission" date="2022-01" db="EMBL/GenBank/DDBJ databases">
        <title>A high-quality chromosome-level genome assembly of rohu carp, Labeo rohita.</title>
        <authorList>
            <person name="Arick M.A. II"/>
            <person name="Hsu C.-Y."/>
            <person name="Magbanua Z."/>
            <person name="Pechanova O."/>
            <person name="Grover C."/>
            <person name="Miller E."/>
            <person name="Thrash A."/>
            <person name="Ezzel L."/>
            <person name="Alam S."/>
            <person name="Benzie J."/>
            <person name="Hamilton M."/>
            <person name="Karsi A."/>
            <person name="Lawrence M.L."/>
            <person name="Peterson D.G."/>
        </authorList>
    </citation>
    <scope>NUCLEOTIDE SEQUENCE [LARGE SCALE GENOMIC DNA]</scope>
    <source>
        <strain evidence="2">BAU-BD-2019</strain>
        <tissue evidence="1">Blood</tissue>
    </source>
</reference>
<gene>
    <name evidence="1" type="ORF">H4Q32_025552</name>
</gene>
<dbReference type="Proteomes" id="UP000830375">
    <property type="component" value="Unassembled WGS sequence"/>
</dbReference>
<keyword evidence="2" id="KW-1185">Reference proteome</keyword>
<name>A0ABQ8L8T2_LABRO</name>
<comment type="caution">
    <text evidence="1">The sequence shown here is derived from an EMBL/GenBank/DDBJ whole genome shotgun (WGS) entry which is preliminary data.</text>
</comment>
<dbReference type="EMBL" id="JACTAM010001082">
    <property type="protein sequence ID" value="KAI2646621.1"/>
    <property type="molecule type" value="Genomic_DNA"/>
</dbReference>
<evidence type="ECO:0000313" key="2">
    <source>
        <dbReference type="Proteomes" id="UP000830375"/>
    </source>
</evidence>
<protein>
    <submittedName>
        <fullName evidence="1">Trigger factor</fullName>
    </submittedName>
</protein>